<dbReference type="InterPro" id="IPR029062">
    <property type="entry name" value="Class_I_gatase-like"/>
</dbReference>
<dbReference type="Pfam" id="PF01965">
    <property type="entry name" value="DJ-1_PfpI"/>
    <property type="match status" value="1"/>
</dbReference>
<dbReference type="SUPFAM" id="SSF52317">
    <property type="entry name" value="Class I glutamine amidotransferase-like"/>
    <property type="match status" value="1"/>
</dbReference>
<evidence type="ECO:0000256" key="2">
    <source>
        <dbReference type="ARBA" id="ARBA00023239"/>
    </source>
</evidence>
<name>A0ABZ2U4A3_9ACTN</name>
<evidence type="ECO:0000313" key="5">
    <source>
        <dbReference type="EMBL" id="WYY08472.1"/>
    </source>
</evidence>
<keyword evidence="2" id="KW-0456">Lyase</keyword>
<accession>A0ABZ2U4A3</accession>
<evidence type="ECO:0000313" key="6">
    <source>
        <dbReference type="Proteomes" id="UP001479933"/>
    </source>
</evidence>
<gene>
    <name evidence="5" type="ORF">RVF87_05195</name>
</gene>
<dbReference type="PANTHER" id="PTHR48094:SF11">
    <property type="entry name" value="GLUTATHIONE-INDEPENDENT GLYOXALASE HSP31-RELATED"/>
    <property type="match status" value="1"/>
</dbReference>
<evidence type="ECO:0000259" key="4">
    <source>
        <dbReference type="Pfam" id="PF01965"/>
    </source>
</evidence>
<dbReference type="EMBL" id="CP136137">
    <property type="protein sequence ID" value="WYY08472.1"/>
    <property type="molecule type" value="Genomic_DNA"/>
</dbReference>
<keyword evidence="1" id="KW-0346">Stress response</keyword>
<proteinExistence type="inferred from homology"/>
<dbReference type="Proteomes" id="UP001479933">
    <property type="component" value="Chromosome"/>
</dbReference>
<sequence>MTRVLMAITGSDHWTLADGTPHATGFWPEELIVPHQKFTDAGYDLVLATPGGVRPVPDQAGFTPEMNGGDSAAGERFRDYLASIDAVLAAPADLHAMSADDFDAVFVPGGHGPMEDLAVDADFGRLLNQFDDAGKIVSAVCHGPAALLSATTDDGAWTFAGRRVTGFANTEETQIGFAESAPWLLQDRLTDAGGSYESADEAWAPHIVADGNLFTGQNPGSTGPLADVLVEALADVDSAANVA</sequence>
<evidence type="ECO:0000256" key="3">
    <source>
        <dbReference type="ARBA" id="ARBA00038493"/>
    </source>
</evidence>
<reference evidence="5 6" key="1">
    <citation type="journal article" date="2023" name="Virus Evol.">
        <title>Computational host range prediction-The good, the bad, and the ugly.</title>
        <authorList>
            <person name="Howell A.A."/>
            <person name="Versoza C.J."/>
            <person name="Pfeifer S.P."/>
        </authorList>
    </citation>
    <scope>NUCLEOTIDE SEQUENCE [LARGE SCALE GENOMIC DNA]</scope>
    <source>
        <strain evidence="5 6">1610/1b</strain>
    </source>
</reference>
<dbReference type="InterPro" id="IPR002818">
    <property type="entry name" value="DJ-1/PfpI"/>
</dbReference>
<keyword evidence="6" id="KW-1185">Reference proteome</keyword>
<protein>
    <submittedName>
        <fullName evidence="5">Type 1 glutamine amidotransferase domain-containing protein</fullName>
    </submittedName>
</protein>
<evidence type="ECO:0000256" key="1">
    <source>
        <dbReference type="ARBA" id="ARBA00023016"/>
    </source>
</evidence>
<organism evidence="5 6">
    <name type="scientific">Gordonia hydrophobica</name>
    <dbReference type="NCBI Taxonomy" id="40516"/>
    <lineage>
        <taxon>Bacteria</taxon>
        <taxon>Bacillati</taxon>
        <taxon>Actinomycetota</taxon>
        <taxon>Actinomycetes</taxon>
        <taxon>Mycobacteriales</taxon>
        <taxon>Gordoniaceae</taxon>
        <taxon>Gordonia</taxon>
    </lineage>
</organism>
<dbReference type="RefSeq" id="WP_066169065.1">
    <property type="nucleotide sequence ID" value="NZ_CP136137.1"/>
</dbReference>
<dbReference type="CDD" id="cd03141">
    <property type="entry name" value="GATase1_Hsp31_like"/>
    <property type="match status" value="1"/>
</dbReference>
<keyword evidence="5" id="KW-0315">Glutamine amidotransferase</keyword>
<comment type="similarity">
    <text evidence="3">Belongs to the peptidase C56 family. HSP31-like subfamily.</text>
</comment>
<feature type="domain" description="DJ-1/PfpI" evidence="4">
    <location>
        <begin position="28"/>
        <end position="231"/>
    </location>
</feature>
<dbReference type="InterPro" id="IPR050325">
    <property type="entry name" value="Prot/Nucl_acid_deglycase"/>
</dbReference>
<dbReference type="PANTHER" id="PTHR48094">
    <property type="entry name" value="PROTEIN/NUCLEIC ACID DEGLYCASE DJ-1-RELATED"/>
    <property type="match status" value="1"/>
</dbReference>
<dbReference type="Gene3D" id="3.40.50.880">
    <property type="match status" value="1"/>
</dbReference>